<accession>A0ABU3MBJ1</accession>
<evidence type="ECO:0000313" key="1">
    <source>
        <dbReference type="EMBL" id="MDT8330215.1"/>
    </source>
</evidence>
<dbReference type="RefSeq" id="WP_314280430.1">
    <property type="nucleotide sequence ID" value="NZ_JAVVDO010000004.1"/>
</dbReference>
<proteinExistence type="predicted"/>
<evidence type="ECO:0000313" key="2">
    <source>
        <dbReference type="Proteomes" id="UP001258945"/>
    </source>
</evidence>
<sequence>MNFTLGGATLTVTLQDVILLAGLLGFGAERLAAWLRNRHAEALARIVGMCGRLGAEIVATLAALPAGADAAAVKAALIARGVDELRQSYAGSVRIAKASPDVLAGMISREADKLAAPVAVAAAPEAVLQALDGVREEVGKVRLQAAALVA</sequence>
<dbReference type="Proteomes" id="UP001258945">
    <property type="component" value="Unassembled WGS sequence"/>
</dbReference>
<organism evidence="1 2">
    <name type="scientific">Roseomonas gilardii</name>
    <dbReference type="NCBI Taxonomy" id="257708"/>
    <lineage>
        <taxon>Bacteria</taxon>
        <taxon>Pseudomonadati</taxon>
        <taxon>Pseudomonadota</taxon>
        <taxon>Alphaproteobacteria</taxon>
        <taxon>Acetobacterales</taxon>
        <taxon>Roseomonadaceae</taxon>
        <taxon>Roseomonas</taxon>
    </lineage>
</organism>
<gene>
    <name evidence="1" type="ORF">RQ831_04055</name>
</gene>
<name>A0ABU3MBJ1_9PROT</name>
<protein>
    <submittedName>
        <fullName evidence="1">Uncharacterized protein</fullName>
    </submittedName>
</protein>
<keyword evidence="2" id="KW-1185">Reference proteome</keyword>
<reference evidence="1 2" key="1">
    <citation type="journal article" date="2019" name="Microb. Pathog.">
        <title>Comparison of VITEK 2, MALDI-TOF MS, 16S rRNA gene sequencing, and whole-genome sequencing for identification of Roseomonas mucosa.</title>
        <authorList>
            <person name="Rudolph W.W."/>
            <person name="Gunzer F."/>
            <person name="Trauth M."/>
            <person name="Bunk B."/>
            <person name="Bigge R."/>
            <person name="Schrottner P."/>
        </authorList>
    </citation>
    <scope>NUCLEOTIDE SEQUENCE [LARGE SCALE GENOMIC DNA]</scope>
    <source>
        <strain evidence="1 2">DSM 103800</strain>
    </source>
</reference>
<dbReference type="EMBL" id="JAVVDO010000004">
    <property type="protein sequence ID" value="MDT8330215.1"/>
    <property type="molecule type" value="Genomic_DNA"/>
</dbReference>
<comment type="caution">
    <text evidence="1">The sequence shown here is derived from an EMBL/GenBank/DDBJ whole genome shotgun (WGS) entry which is preliminary data.</text>
</comment>